<dbReference type="PROSITE" id="PS50404">
    <property type="entry name" value="GST_NTER"/>
    <property type="match status" value="1"/>
</dbReference>
<dbReference type="SFLD" id="SFLDS00019">
    <property type="entry name" value="Glutathione_Transferase_(cytos"/>
    <property type="match status" value="1"/>
</dbReference>
<dbReference type="GO" id="GO:0043295">
    <property type="term" value="F:glutathione binding"/>
    <property type="evidence" value="ECO:0007669"/>
    <property type="project" value="TreeGrafter"/>
</dbReference>
<dbReference type="PANTHER" id="PTHR43900:SF3">
    <property type="entry name" value="GLUTATHIONE S-TRANSFERASE RHO"/>
    <property type="match status" value="1"/>
</dbReference>
<comment type="caution">
    <text evidence="7">The sequence shown here is derived from an EMBL/GenBank/DDBJ whole genome shotgun (WGS) entry which is preliminary data.</text>
</comment>
<name>A0AAD7FGF4_9AGAR</name>
<evidence type="ECO:0000256" key="3">
    <source>
        <dbReference type="ARBA" id="ARBA00047960"/>
    </source>
</evidence>
<dbReference type="GO" id="GO:0004364">
    <property type="term" value="F:glutathione transferase activity"/>
    <property type="evidence" value="ECO:0007669"/>
    <property type="project" value="UniProtKB-EC"/>
</dbReference>
<dbReference type="EMBL" id="JARKIF010000019">
    <property type="protein sequence ID" value="KAJ7618756.1"/>
    <property type="molecule type" value="Genomic_DNA"/>
</dbReference>
<evidence type="ECO:0000256" key="2">
    <source>
        <dbReference type="ARBA" id="ARBA00022679"/>
    </source>
</evidence>
<dbReference type="AlphaFoldDB" id="A0AAD7FGF4"/>
<evidence type="ECO:0000256" key="4">
    <source>
        <dbReference type="RuleBase" id="RU003494"/>
    </source>
</evidence>
<dbReference type="FunFam" id="3.40.30.10:FF:000016">
    <property type="entry name" value="Glutathione S-transferase F2"/>
    <property type="match status" value="1"/>
</dbReference>
<dbReference type="InterPro" id="IPR040079">
    <property type="entry name" value="Glutathione_S-Trfase"/>
</dbReference>
<evidence type="ECO:0000313" key="7">
    <source>
        <dbReference type="EMBL" id="KAJ7618756.1"/>
    </source>
</evidence>
<sequence>MVLKLYGTPEAVGTTLAVAMTLAEKQIPFKLVPVDLQVDAHKTPEFLALQPWGQVPVIDEDGFILFESRAICRYLAQKYESQGTPLMPAVDDVEGRALFEQAAAVEISHFHLHAWTIYFEGMGKARKGLEKDQAVWERAVEELSRKLDVYEEILGKQKYLAGDEFSLVDIFHISFGALLRPAGCDLMKTKGPNIARWWKDITSRPSLKNLRLGRPIISTAL</sequence>
<dbReference type="PANTHER" id="PTHR43900">
    <property type="entry name" value="GLUTATHIONE S-TRANSFERASE RHO"/>
    <property type="match status" value="1"/>
</dbReference>
<dbReference type="GO" id="GO:0005737">
    <property type="term" value="C:cytoplasm"/>
    <property type="evidence" value="ECO:0007669"/>
    <property type="project" value="TreeGrafter"/>
</dbReference>
<dbReference type="InterPro" id="IPR004045">
    <property type="entry name" value="Glutathione_S-Trfase_N"/>
</dbReference>
<keyword evidence="8" id="KW-1185">Reference proteome</keyword>
<dbReference type="SFLD" id="SFLDG00358">
    <property type="entry name" value="Main_(cytGST)"/>
    <property type="match status" value="1"/>
</dbReference>
<dbReference type="Proteomes" id="UP001221142">
    <property type="component" value="Unassembled WGS sequence"/>
</dbReference>
<dbReference type="Gene3D" id="3.40.30.10">
    <property type="entry name" value="Glutaredoxin"/>
    <property type="match status" value="1"/>
</dbReference>
<dbReference type="Pfam" id="PF02798">
    <property type="entry name" value="GST_N"/>
    <property type="match status" value="1"/>
</dbReference>
<protein>
    <recommendedName>
        <fullName evidence="1">glutathione transferase</fullName>
        <ecNumber evidence="1">2.5.1.18</ecNumber>
    </recommendedName>
</protein>
<keyword evidence="2" id="KW-0808">Transferase</keyword>
<comment type="similarity">
    <text evidence="4">Belongs to the GST superfamily.</text>
</comment>
<feature type="domain" description="GST N-terminal" evidence="5">
    <location>
        <begin position="1"/>
        <end position="83"/>
    </location>
</feature>
<dbReference type="InterPro" id="IPR010987">
    <property type="entry name" value="Glutathione-S-Trfase_C-like"/>
</dbReference>
<dbReference type="EC" id="2.5.1.18" evidence="1"/>
<gene>
    <name evidence="7" type="ORF">FB45DRAFT_981222</name>
</gene>
<organism evidence="7 8">
    <name type="scientific">Roridomyces roridus</name>
    <dbReference type="NCBI Taxonomy" id="1738132"/>
    <lineage>
        <taxon>Eukaryota</taxon>
        <taxon>Fungi</taxon>
        <taxon>Dikarya</taxon>
        <taxon>Basidiomycota</taxon>
        <taxon>Agaricomycotina</taxon>
        <taxon>Agaricomycetes</taxon>
        <taxon>Agaricomycetidae</taxon>
        <taxon>Agaricales</taxon>
        <taxon>Marasmiineae</taxon>
        <taxon>Mycenaceae</taxon>
        <taxon>Roridomyces</taxon>
    </lineage>
</organism>
<dbReference type="Pfam" id="PF00043">
    <property type="entry name" value="GST_C"/>
    <property type="match status" value="1"/>
</dbReference>
<evidence type="ECO:0000313" key="8">
    <source>
        <dbReference type="Proteomes" id="UP001221142"/>
    </source>
</evidence>
<dbReference type="SUPFAM" id="SSF52833">
    <property type="entry name" value="Thioredoxin-like"/>
    <property type="match status" value="1"/>
</dbReference>
<dbReference type="PROSITE" id="PS50405">
    <property type="entry name" value="GST_CTER"/>
    <property type="match status" value="1"/>
</dbReference>
<evidence type="ECO:0000256" key="1">
    <source>
        <dbReference type="ARBA" id="ARBA00012452"/>
    </source>
</evidence>
<dbReference type="InterPro" id="IPR004046">
    <property type="entry name" value="GST_C"/>
</dbReference>
<comment type="catalytic activity">
    <reaction evidence="3">
        <text>RX + glutathione = an S-substituted glutathione + a halide anion + H(+)</text>
        <dbReference type="Rhea" id="RHEA:16437"/>
        <dbReference type="ChEBI" id="CHEBI:15378"/>
        <dbReference type="ChEBI" id="CHEBI:16042"/>
        <dbReference type="ChEBI" id="CHEBI:17792"/>
        <dbReference type="ChEBI" id="CHEBI:57925"/>
        <dbReference type="ChEBI" id="CHEBI:90779"/>
        <dbReference type="EC" id="2.5.1.18"/>
    </reaction>
</comment>
<dbReference type="InterPro" id="IPR036249">
    <property type="entry name" value="Thioredoxin-like_sf"/>
</dbReference>
<evidence type="ECO:0000259" key="6">
    <source>
        <dbReference type="PROSITE" id="PS50405"/>
    </source>
</evidence>
<dbReference type="Gene3D" id="1.20.1050.10">
    <property type="match status" value="1"/>
</dbReference>
<reference evidence="7" key="1">
    <citation type="submission" date="2023-03" db="EMBL/GenBank/DDBJ databases">
        <title>Massive genome expansion in bonnet fungi (Mycena s.s.) driven by repeated elements and novel gene families across ecological guilds.</title>
        <authorList>
            <consortium name="Lawrence Berkeley National Laboratory"/>
            <person name="Harder C.B."/>
            <person name="Miyauchi S."/>
            <person name="Viragh M."/>
            <person name="Kuo A."/>
            <person name="Thoen E."/>
            <person name="Andreopoulos B."/>
            <person name="Lu D."/>
            <person name="Skrede I."/>
            <person name="Drula E."/>
            <person name="Henrissat B."/>
            <person name="Morin E."/>
            <person name="Kohler A."/>
            <person name="Barry K."/>
            <person name="LaButti K."/>
            <person name="Morin E."/>
            <person name="Salamov A."/>
            <person name="Lipzen A."/>
            <person name="Mereny Z."/>
            <person name="Hegedus B."/>
            <person name="Baldrian P."/>
            <person name="Stursova M."/>
            <person name="Weitz H."/>
            <person name="Taylor A."/>
            <person name="Grigoriev I.V."/>
            <person name="Nagy L.G."/>
            <person name="Martin F."/>
            <person name="Kauserud H."/>
        </authorList>
    </citation>
    <scope>NUCLEOTIDE SEQUENCE</scope>
    <source>
        <strain evidence="7">9284</strain>
    </source>
</reference>
<feature type="domain" description="GST C-terminal" evidence="6">
    <location>
        <begin position="92"/>
        <end position="219"/>
    </location>
</feature>
<dbReference type="SUPFAM" id="SSF47616">
    <property type="entry name" value="GST C-terminal domain-like"/>
    <property type="match status" value="1"/>
</dbReference>
<accession>A0AAD7FGF4</accession>
<dbReference type="InterPro" id="IPR036282">
    <property type="entry name" value="Glutathione-S-Trfase_C_sf"/>
</dbReference>
<proteinExistence type="inferred from homology"/>
<dbReference type="GO" id="GO:0006749">
    <property type="term" value="P:glutathione metabolic process"/>
    <property type="evidence" value="ECO:0007669"/>
    <property type="project" value="TreeGrafter"/>
</dbReference>
<evidence type="ECO:0000259" key="5">
    <source>
        <dbReference type="PROSITE" id="PS50404"/>
    </source>
</evidence>